<keyword evidence="2" id="KW-0812">Transmembrane</keyword>
<dbReference type="AlphaFoldDB" id="A0A8X6U6V0"/>
<feature type="compositionally biased region" description="Basic and acidic residues" evidence="1">
    <location>
        <begin position="116"/>
        <end position="150"/>
    </location>
</feature>
<evidence type="ECO:0000313" key="4">
    <source>
        <dbReference type="Proteomes" id="UP000887013"/>
    </source>
</evidence>
<keyword evidence="4" id="KW-1185">Reference proteome</keyword>
<proteinExistence type="predicted"/>
<keyword evidence="2" id="KW-0472">Membrane</keyword>
<reference evidence="3" key="1">
    <citation type="submission" date="2020-08" db="EMBL/GenBank/DDBJ databases">
        <title>Multicomponent nature underlies the extraordinary mechanical properties of spider dragline silk.</title>
        <authorList>
            <person name="Kono N."/>
            <person name="Nakamura H."/>
            <person name="Mori M."/>
            <person name="Yoshida Y."/>
            <person name="Ohtoshi R."/>
            <person name="Malay A.D."/>
            <person name="Moran D.A.P."/>
            <person name="Tomita M."/>
            <person name="Numata K."/>
            <person name="Arakawa K."/>
        </authorList>
    </citation>
    <scope>NUCLEOTIDE SEQUENCE</scope>
</reference>
<feature type="region of interest" description="Disordered" evidence="1">
    <location>
        <begin position="478"/>
        <end position="546"/>
    </location>
</feature>
<feature type="compositionally biased region" description="Low complexity" evidence="1">
    <location>
        <begin position="283"/>
        <end position="301"/>
    </location>
</feature>
<feature type="region of interest" description="Disordered" evidence="1">
    <location>
        <begin position="430"/>
        <end position="466"/>
    </location>
</feature>
<dbReference type="Proteomes" id="UP000887013">
    <property type="component" value="Unassembled WGS sequence"/>
</dbReference>
<feature type="compositionally biased region" description="Basic and acidic residues" evidence="1">
    <location>
        <begin position="248"/>
        <end position="263"/>
    </location>
</feature>
<comment type="caution">
    <text evidence="3">The sequence shown here is derived from an EMBL/GenBank/DDBJ whole genome shotgun (WGS) entry which is preliminary data.</text>
</comment>
<feature type="region of interest" description="Disordered" evidence="1">
    <location>
        <begin position="94"/>
        <end position="152"/>
    </location>
</feature>
<dbReference type="OrthoDB" id="10670320at2759"/>
<evidence type="ECO:0000256" key="1">
    <source>
        <dbReference type="SAM" id="MobiDB-lite"/>
    </source>
</evidence>
<name>A0A8X6U6V0_NEPPI</name>
<evidence type="ECO:0000313" key="3">
    <source>
        <dbReference type="EMBL" id="GFT97755.1"/>
    </source>
</evidence>
<keyword evidence="2" id="KW-1133">Transmembrane helix</keyword>
<dbReference type="EMBL" id="BMAW01122169">
    <property type="protein sequence ID" value="GFT97755.1"/>
    <property type="molecule type" value="Genomic_DNA"/>
</dbReference>
<gene>
    <name evidence="3" type="primary">NCL1_45481</name>
    <name evidence="3" type="ORF">NPIL_214451</name>
</gene>
<evidence type="ECO:0000256" key="2">
    <source>
        <dbReference type="SAM" id="Phobius"/>
    </source>
</evidence>
<feature type="transmembrane region" description="Helical" evidence="2">
    <location>
        <begin position="18"/>
        <end position="37"/>
    </location>
</feature>
<accession>A0A8X6U6V0</accession>
<feature type="region of interest" description="Disordered" evidence="1">
    <location>
        <begin position="221"/>
        <end position="389"/>
    </location>
</feature>
<feature type="compositionally biased region" description="Basic and acidic residues" evidence="1">
    <location>
        <begin position="311"/>
        <end position="360"/>
    </location>
</feature>
<feature type="compositionally biased region" description="Basic and acidic residues" evidence="1">
    <location>
        <begin position="272"/>
        <end position="282"/>
    </location>
</feature>
<organism evidence="3 4">
    <name type="scientific">Nephila pilipes</name>
    <name type="common">Giant wood spider</name>
    <name type="synonym">Nephila maculata</name>
    <dbReference type="NCBI Taxonomy" id="299642"/>
    <lineage>
        <taxon>Eukaryota</taxon>
        <taxon>Metazoa</taxon>
        <taxon>Ecdysozoa</taxon>
        <taxon>Arthropoda</taxon>
        <taxon>Chelicerata</taxon>
        <taxon>Arachnida</taxon>
        <taxon>Araneae</taxon>
        <taxon>Araneomorphae</taxon>
        <taxon>Entelegynae</taxon>
        <taxon>Araneoidea</taxon>
        <taxon>Nephilidae</taxon>
        <taxon>Nephila</taxon>
    </lineage>
</organism>
<sequence length="579" mass="66237">MLRIMAFYVESGISDEFLIAWIIIAYFLFRFCFWDILKTLKPVLVDDLNLLKKECQDDQDLIVKYKEKSQKEEGFVKKRKVKFDVDIKGSATLTQKDSSETDAGDIDLSKGTNSKNHSDSKSHTDSRDHTDSKSHIDSRDHTDSKNHSDSRNQTVASFITNLKGCDIKDNTWIESVYLHEQPHKSEQNKTDSITTDSENINSFKEYESAENYQKDDEIVINKQDKEHFPDSPAYEKGSLGEDISGSDTFDKSQIHKNIPERSRNGKYSNSTADEKYERKPVEENNMSDSNSTDNGSTSSSTRDSESTSESETARKQVKENSKTPRNTIRLDRTTEDSLSSKDYTSDLDKKILEKESKPGKAELNLQNNFEPADEKEIHENENKPGKTEQNLQNQFKSDYSKPKPSNSNHAKTLQEIKNKSEKLQQYSQNRINGHQSERNFPRVKIGATEKDSRMRTNASVMRPNEVLVRSDDSLNALFRKQNGDSSPVNGRDSLTKMLKKKRSQKSSETQDDKSIRITIEPDQELESKTLEKSPSSIPRLISPQQSKSITQQTSCYLHQDINSQTPHCHVEIALFHLFE</sequence>
<feature type="compositionally biased region" description="Polar residues" evidence="1">
    <location>
        <begin position="532"/>
        <end position="546"/>
    </location>
</feature>
<protein>
    <submittedName>
        <fullName evidence="3">Uncharacterized protein</fullName>
    </submittedName>
</protein>
<feature type="compositionally biased region" description="Basic and acidic residues" evidence="1">
    <location>
        <begin position="372"/>
        <end position="386"/>
    </location>
</feature>